<gene>
    <name evidence="1" type="ORF">HHH54_01175</name>
</gene>
<sequence>MSEVIPFPKLKKQLNENINESVESQAFEKAYQYINEYESYFELNNEIALVKCEVLWKLEAYLELREETNILMSLGYQPYDTFMVFYIKSLLKLEQYHDVINVIDQVIDEVSEHQTRLILLPLKDQALSKLHERVDFMAYQLQKFNSLTTPEQTKLILALIDDHAFQFVESIKYLLETHQYVAVTQSVMLEYLRLGRYNHSITLSKFDDDYQIIPSQLPGIEKSDFKHLVMPKVIELLEGNAPSLVQEAYVHLNNHNIALYPLDIYRYGNQEEWIHAYNQYFMHLIGQENDNTNSNINKLLKLIKSLNT</sequence>
<evidence type="ECO:0000313" key="1">
    <source>
        <dbReference type="EMBL" id="MBI5974205.1"/>
    </source>
</evidence>
<accession>A0ABS0T634</accession>
<organism evidence="1 2">
    <name type="scientific">Staphylococcus canis</name>
    <dbReference type="NCBI Taxonomy" id="2724942"/>
    <lineage>
        <taxon>Bacteria</taxon>
        <taxon>Bacillati</taxon>
        <taxon>Bacillota</taxon>
        <taxon>Bacilli</taxon>
        <taxon>Bacillales</taxon>
        <taxon>Staphylococcaceae</taxon>
        <taxon>Staphylococcus</taxon>
    </lineage>
</organism>
<keyword evidence="2" id="KW-1185">Reference proteome</keyword>
<evidence type="ECO:0000313" key="2">
    <source>
        <dbReference type="Proteomes" id="UP000751852"/>
    </source>
</evidence>
<comment type="caution">
    <text evidence="1">The sequence shown here is derived from an EMBL/GenBank/DDBJ whole genome shotgun (WGS) entry which is preliminary data.</text>
</comment>
<name>A0ABS0T634_9STAP</name>
<reference evidence="1 2" key="1">
    <citation type="submission" date="2020-04" db="EMBL/GenBank/DDBJ databases">
        <title>Staphylococcus species from domestic dog.</title>
        <authorList>
            <person name="Paterson G.K."/>
        </authorList>
    </citation>
    <scope>NUCLEOTIDE SEQUENCE [LARGE SCALE GENOMIC DNA]</scope>
    <source>
        <strain evidence="1 2">H16/1A</strain>
    </source>
</reference>
<dbReference type="Proteomes" id="UP000751852">
    <property type="component" value="Unassembled WGS sequence"/>
</dbReference>
<dbReference type="EMBL" id="JABANU010000002">
    <property type="protein sequence ID" value="MBI5974205.1"/>
    <property type="molecule type" value="Genomic_DNA"/>
</dbReference>
<protein>
    <submittedName>
        <fullName evidence="1">Uncharacterized protein</fullName>
    </submittedName>
</protein>
<dbReference type="RefSeq" id="WP_198616996.1">
    <property type="nucleotide sequence ID" value="NZ_JABANU010000002.1"/>
</dbReference>
<proteinExistence type="predicted"/>